<dbReference type="CDD" id="cd09076">
    <property type="entry name" value="L1-EN"/>
    <property type="match status" value="1"/>
</dbReference>
<dbReference type="GO" id="GO:0003824">
    <property type="term" value="F:catalytic activity"/>
    <property type="evidence" value="ECO:0007669"/>
    <property type="project" value="InterPro"/>
</dbReference>
<accession>C3XQK8</accession>
<dbReference type="InterPro" id="IPR005135">
    <property type="entry name" value="Endo/exonuclease/phosphatase"/>
</dbReference>
<feature type="non-terminal residue" evidence="2">
    <location>
        <position position="1"/>
    </location>
</feature>
<dbReference type="InterPro" id="IPR036691">
    <property type="entry name" value="Endo/exonu/phosph_ase_sf"/>
</dbReference>
<name>C3XQK8_BRAFL</name>
<evidence type="ECO:0000313" key="2">
    <source>
        <dbReference type="EMBL" id="EEN69674.1"/>
    </source>
</evidence>
<dbReference type="Gene3D" id="3.60.10.10">
    <property type="entry name" value="Endonuclease/exonuclease/phosphatase"/>
    <property type="match status" value="1"/>
</dbReference>
<dbReference type="InParanoid" id="C3XQK8"/>
<dbReference type="SUPFAM" id="SSF56219">
    <property type="entry name" value="DNase I-like"/>
    <property type="match status" value="1"/>
</dbReference>
<dbReference type="AlphaFoldDB" id="C3XQK8"/>
<protein>
    <recommendedName>
        <fullName evidence="1">Endonuclease/exonuclease/phosphatase domain-containing protein</fullName>
    </recommendedName>
</protein>
<dbReference type="STRING" id="7739.C3XQK8"/>
<organism>
    <name type="scientific">Branchiostoma floridae</name>
    <name type="common">Florida lancelet</name>
    <name type="synonym">Amphioxus</name>
    <dbReference type="NCBI Taxonomy" id="7739"/>
    <lineage>
        <taxon>Eukaryota</taxon>
        <taxon>Metazoa</taxon>
        <taxon>Chordata</taxon>
        <taxon>Cephalochordata</taxon>
        <taxon>Leptocardii</taxon>
        <taxon>Amphioxiformes</taxon>
        <taxon>Branchiostomatidae</taxon>
        <taxon>Branchiostoma</taxon>
    </lineage>
</organism>
<feature type="non-terminal residue" evidence="2">
    <location>
        <position position="253"/>
    </location>
</feature>
<dbReference type="EMBL" id="GG666454">
    <property type="protein sequence ID" value="EEN69674.1"/>
    <property type="molecule type" value="Genomic_DNA"/>
</dbReference>
<reference evidence="2" key="1">
    <citation type="journal article" date="2008" name="Nature">
        <title>The amphioxus genome and the evolution of the chordate karyotype.</title>
        <authorList>
            <consortium name="US DOE Joint Genome Institute (JGI-PGF)"/>
            <person name="Putnam N.H."/>
            <person name="Butts T."/>
            <person name="Ferrier D.E.K."/>
            <person name="Furlong R.F."/>
            <person name="Hellsten U."/>
            <person name="Kawashima T."/>
            <person name="Robinson-Rechavi M."/>
            <person name="Shoguchi E."/>
            <person name="Terry A."/>
            <person name="Yu J.-K."/>
            <person name="Benito-Gutierrez E.L."/>
            <person name="Dubchak I."/>
            <person name="Garcia-Fernandez J."/>
            <person name="Gibson-Brown J.J."/>
            <person name="Grigoriev I.V."/>
            <person name="Horton A.C."/>
            <person name="de Jong P.J."/>
            <person name="Jurka J."/>
            <person name="Kapitonov V.V."/>
            <person name="Kohara Y."/>
            <person name="Kuroki Y."/>
            <person name="Lindquist E."/>
            <person name="Lucas S."/>
            <person name="Osoegawa K."/>
            <person name="Pennacchio L.A."/>
            <person name="Salamov A.A."/>
            <person name="Satou Y."/>
            <person name="Sauka-Spengler T."/>
            <person name="Schmutz J."/>
            <person name="Shin-I T."/>
            <person name="Toyoda A."/>
            <person name="Bronner-Fraser M."/>
            <person name="Fujiyama A."/>
            <person name="Holland L.Z."/>
            <person name="Holland P.W.H."/>
            <person name="Satoh N."/>
            <person name="Rokhsar D.S."/>
        </authorList>
    </citation>
    <scope>NUCLEOTIDE SEQUENCE [LARGE SCALE GENOMIC DNA]</scope>
    <source>
        <strain evidence="2">S238N-H82</strain>
        <tissue evidence="2">Testes</tissue>
    </source>
</reference>
<dbReference type="InterPro" id="IPR027124">
    <property type="entry name" value="Swc5/CFDP1/2"/>
</dbReference>
<evidence type="ECO:0000259" key="1">
    <source>
        <dbReference type="Pfam" id="PF03372"/>
    </source>
</evidence>
<sequence length="253" mass="28438">IGTWNVRTMFELSKTAQVSREMMNYNLDVLGVSECRWTGSGRTTTSDGLTIVYSGKDSQHANGVALLMNKQATKALLEWEPISDRLIKARFDSKYCRLTVLQCYAPTNDAEDDIKDEWYEQVQREISKTPQHDMLIIMGDLNAKVGSDNSGREDAMGRHGCGSINDNGERLVDLCLSNRLVIGGTIFPHKTIHKLTWNSPDGHTINQIDHVMVNKKWQRSVLDVRAYRGADVGSDHHLVVTKVRLKLRASPPT</sequence>
<dbReference type="PANTHER" id="PTHR23227">
    <property type="entry name" value="BUCENTAUR RELATED"/>
    <property type="match status" value="1"/>
</dbReference>
<gene>
    <name evidence="2" type="ORF">BRAFLDRAFT_168604</name>
</gene>
<dbReference type="Pfam" id="PF03372">
    <property type="entry name" value="Exo_endo_phos"/>
    <property type="match status" value="1"/>
</dbReference>
<feature type="domain" description="Endonuclease/exonuclease/phosphatase" evidence="1">
    <location>
        <begin position="2"/>
        <end position="236"/>
    </location>
</feature>
<dbReference type="eggNOG" id="KOG1075">
    <property type="taxonomic scope" value="Eukaryota"/>
</dbReference>
<proteinExistence type="predicted"/>
<dbReference type="PANTHER" id="PTHR23227:SF67">
    <property type="entry name" value="CRANIOFACIAL DEVELOPMENT PROTEIN 2-LIKE"/>
    <property type="match status" value="1"/>
</dbReference>